<sequence>MSRRKWRFSIRMLGYRVCDLTDRFFSRYVNLAAYLGMYRNSPSFSTVDNFLVNEFGTSSNLLVCNRVSWQLCFSHGKKAQPIKSMRCGSK</sequence>
<dbReference type="Proteomes" id="UP001152607">
    <property type="component" value="Unassembled WGS sequence"/>
</dbReference>
<dbReference type="AlphaFoldDB" id="A0A9W4UPT8"/>
<organism evidence="1 2">
    <name type="scientific">Periconia digitata</name>
    <dbReference type="NCBI Taxonomy" id="1303443"/>
    <lineage>
        <taxon>Eukaryota</taxon>
        <taxon>Fungi</taxon>
        <taxon>Dikarya</taxon>
        <taxon>Ascomycota</taxon>
        <taxon>Pezizomycotina</taxon>
        <taxon>Dothideomycetes</taxon>
        <taxon>Pleosporomycetidae</taxon>
        <taxon>Pleosporales</taxon>
        <taxon>Massarineae</taxon>
        <taxon>Periconiaceae</taxon>
        <taxon>Periconia</taxon>
    </lineage>
</organism>
<reference evidence="1" key="1">
    <citation type="submission" date="2023-01" db="EMBL/GenBank/DDBJ databases">
        <authorList>
            <person name="Van Ghelder C."/>
            <person name="Rancurel C."/>
        </authorList>
    </citation>
    <scope>NUCLEOTIDE SEQUENCE</scope>
    <source>
        <strain evidence="1">CNCM I-4278</strain>
    </source>
</reference>
<evidence type="ECO:0000313" key="1">
    <source>
        <dbReference type="EMBL" id="CAI6338786.1"/>
    </source>
</evidence>
<name>A0A9W4UPT8_9PLEO</name>
<gene>
    <name evidence="1" type="ORF">PDIGIT_LOCUS11920</name>
</gene>
<protein>
    <submittedName>
        <fullName evidence="1">Uncharacterized protein</fullName>
    </submittedName>
</protein>
<keyword evidence="2" id="KW-1185">Reference proteome</keyword>
<evidence type="ECO:0000313" key="2">
    <source>
        <dbReference type="Proteomes" id="UP001152607"/>
    </source>
</evidence>
<dbReference type="EMBL" id="CAOQHR010000008">
    <property type="protein sequence ID" value="CAI6338786.1"/>
    <property type="molecule type" value="Genomic_DNA"/>
</dbReference>
<comment type="caution">
    <text evidence="1">The sequence shown here is derived from an EMBL/GenBank/DDBJ whole genome shotgun (WGS) entry which is preliminary data.</text>
</comment>
<proteinExistence type="predicted"/>
<accession>A0A9W4UPT8</accession>